<evidence type="ECO:0000313" key="2">
    <source>
        <dbReference type="Proteomes" id="UP000053097"/>
    </source>
</evidence>
<dbReference type="Proteomes" id="UP000053097">
    <property type="component" value="Unassembled WGS sequence"/>
</dbReference>
<accession>A0A026WE18</accession>
<proteinExistence type="predicted"/>
<evidence type="ECO:0000313" key="1">
    <source>
        <dbReference type="EMBL" id="EZA54312.1"/>
    </source>
</evidence>
<organism evidence="1 2">
    <name type="scientific">Ooceraea biroi</name>
    <name type="common">Clonal raider ant</name>
    <name type="synonym">Cerapachys biroi</name>
    <dbReference type="NCBI Taxonomy" id="2015173"/>
    <lineage>
        <taxon>Eukaryota</taxon>
        <taxon>Metazoa</taxon>
        <taxon>Ecdysozoa</taxon>
        <taxon>Arthropoda</taxon>
        <taxon>Hexapoda</taxon>
        <taxon>Insecta</taxon>
        <taxon>Pterygota</taxon>
        <taxon>Neoptera</taxon>
        <taxon>Endopterygota</taxon>
        <taxon>Hymenoptera</taxon>
        <taxon>Apocrita</taxon>
        <taxon>Aculeata</taxon>
        <taxon>Formicoidea</taxon>
        <taxon>Formicidae</taxon>
        <taxon>Dorylinae</taxon>
        <taxon>Ooceraea</taxon>
    </lineage>
</organism>
<dbReference type="InterPro" id="IPR036397">
    <property type="entry name" value="RNaseH_sf"/>
</dbReference>
<keyword evidence="2" id="KW-1185">Reference proteome</keyword>
<dbReference type="EMBL" id="KK107253">
    <property type="protein sequence ID" value="EZA54312.1"/>
    <property type="molecule type" value="Genomic_DNA"/>
</dbReference>
<dbReference type="GO" id="GO:0003676">
    <property type="term" value="F:nucleic acid binding"/>
    <property type="evidence" value="ECO:0007669"/>
    <property type="project" value="InterPro"/>
</dbReference>
<dbReference type="OMA" id="KTKCICK"/>
<sequence length="133" mass="15464">GRHYTDFLRQRLPELLEEIPLLQRRNMFFQQDGAPPHAYRDVTTFINERFPGRWIAQHGPIIWPARFADLTPLDFFSLGSLKTKCICKNPLLLMTQAGNVTINVLTQRFDLYFRSSSGVVTILNITESFSKYK</sequence>
<dbReference type="PANTHER" id="PTHR47326:SF1">
    <property type="entry name" value="HTH PSQ-TYPE DOMAIN-CONTAINING PROTEIN"/>
    <property type="match status" value="1"/>
</dbReference>
<dbReference type="AlphaFoldDB" id="A0A026WE18"/>
<dbReference type="STRING" id="2015173.A0A026WE18"/>
<feature type="non-terminal residue" evidence="1">
    <location>
        <position position="1"/>
    </location>
</feature>
<evidence type="ECO:0008006" key="3">
    <source>
        <dbReference type="Google" id="ProtNLM"/>
    </source>
</evidence>
<dbReference type="Gene3D" id="3.30.420.10">
    <property type="entry name" value="Ribonuclease H-like superfamily/Ribonuclease H"/>
    <property type="match status" value="1"/>
</dbReference>
<name>A0A026WE18_OOCBI</name>
<protein>
    <recommendedName>
        <fullName evidence="3">Tc1-like transposase DDE domain-containing protein</fullName>
    </recommendedName>
</protein>
<dbReference type="PANTHER" id="PTHR47326">
    <property type="entry name" value="TRANSPOSABLE ELEMENT TC3 TRANSPOSASE-LIKE PROTEIN"/>
    <property type="match status" value="1"/>
</dbReference>
<reference evidence="1 2" key="1">
    <citation type="journal article" date="2014" name="Curr. Biol.">
        <title>The genome of the clonal raider ant Cerapachys biroi.</title>
        <authorList>
            <person name="Oxley P.R."/>
            <person name="Ji L."/>
            <person name="Fetter-Pruneda I."/>
            <person name="McKenzie S.K."/>
            <person name="Li C."/>
            <person name="Hu H."/>
            <person name="Zhang G."/>
            <person name="Kronauer D.J."/>
        </authorList>
    </citation>
    <scope>NUCLEOTIDE SEQUENCE [LARGE SCALE GENOMIC DNA]</scope>
</reference>
<gene>
    <name evidence="1" type="ORF">X777_06134</name>
</gene>